<feature type="region of interest" description="Disordered" evidence="1">
    <location>
        <begin position="1"/>
        <end position="199"/>
    </location>
</feature>
<feature type="compositionally biased region" description="Basic residues" evidence="1">
    <location>
        <begin position="90"/>
        <end position="102"/>
    </location>
</feature>
<feature type="region of interest" description="Disordered" evidence="1">
    <location>
        <begin position="258"/>
        <end position="296"/>
    </location>
</feature>
<organism evidence="2 3">
    <name type="scientific">Allacma fusca</name>
    <dbReference type="NCBI Taxonomy" id="39272"/>
    <lineage>
        <taxon>Eukaryota</taxon>
        <taxon>Metazoa</taxon>
        <taxon>Ecdysozoa</taxon>
        <taxon>Arthropoda</taxon>
        <taxon>Hexapoda</taxon>
        <taxon>Collembola</taxon>
        <taxon>Symphypleona</taxon>
        <taxon>Sminthuridae</taxon>
        <taxon>Allacma</taxon>
    </lineage>
</organism>
<sequence length="424" mass="47196">MSLDDYIKSQKKGKGNQRQAKGKPGFSAGGRGGGRGGARNLAQKHKTRYFVPNKLGGANAQSGAPKVIKGARTAGRGRPNGPALVENPGKRKQLKGQFKRINNRVNVTGRVPQRVNRPQNNSRLVQRAQRFGAGNARSGGAKPQNPQLSNRNGAKAFGSRNRNRQNWPRNGALPRAVNAGRVTGPRPLRKNVLASKPGPNIRVRNKRVQQLIQKRIQRARMLLTRKSVALAPKIVLGAPRRGNLHPRNNMQQKVIAQQKLNRARNARTRSSKARRGSLQPQSTNRRSNNSRGLILDRNQVVKVRVANDLPRNAPSYDMYSSHQPQNFYGPTTSYAPIPGAYGYSTNVTQQDEFPPYVLPNNISQRQESVKSTRQVLDPEIQRRISIIQNRARQSRDDSEILEDFKGPVSACKVNPGDRFRMLMN</sequence>
<reference evidence="2" key="1">
    <citation type="submission" date="2021-06" db="EMBL/GenBank/DDBJ databases">
        <authorList>
            <person name="Hodson N. C."/>
            <person name="Mongue J. A."/>
            <person name="Jaron S. K."/>
        </authorList>
    </citation>
    <scope>NUCLEOTIDE SEQUENCE</scope>
</reference>
<name>A0A8J2LPS3_9HEXA</name>
<evidence type="ECO:0000313" key="3">
    <source>
        <dbReference type="Proteomes" id="UP000708208"/>
    </source>
</evidence>
<comment type="caution">
    <text evidence="2">The sequence shown here is derived from an EMBL/GenBank/DDBJ whole genome shotgun (WGS) entry which is preliminary data.</text>
</comment>
<gene>
    <name evidence="2" type="ORF">AFUS01_LOCUS45664</name>
</gene>
<evidence type="ECO:0000313" key="2">
    <source>
        <dbReference type="EMBL" id="CAG7836419.1"/>
    </source>
</evidence>
<keyword evidence="3" id="KW-1185">Reference proteome</keyword>
<feature type="compositionally biased region" description="Gly residues" evidence="1">
    <location>
        <begin position="27"/>
        <end position="37"/>
    </location>
</feature>
<dbReference type="EMBL" id="CAJVCH010571016">
    <property type="protein sequence ID" value="CAG7836419.1"/>
    <property type="molecule type" value="Genomic_DNA"/>
</dbReference>
<protein>
    <submittedName>
        <fullName evidence="2">Uncharacterized protein</fullName>
    </submittedName>
</protein>
<proteinExistence type="predicted"/>
<accession>A0A8J2LPS3</accession>
<feature type="compositionally biased region" description="Polar residues" evidence="1">
    <location>
        <begin position="278"/>
        <end position="291"/>
    </location>
</feature>
<dbReference type="Proteomes" id="UP000708208">
    <property type="component" value="Unassembled WGS sequence"/>
</dbReference>
<dbReference type="AlphaFoldDB" id="A0A8J2LPS3"/>
<feature type="compositionally biased region" description="Basic residues" evidence="1">
    <location>
        <begin position="261"/>
        <end position="275"/>
    </location>
</feature>
<evidence type="ECO:0000256" key="1">
    <source>
        <dbReference type="SAM" id="MobiDB-lite"/>
    </source>
</evidence>